<evidence type="ECO:0000313" key="2">
    <source>
        <dbReference type="Proteomes" id="UP000000644"/>
    </source>
</evidence>
<name>A1VMK9_POLNA</name>
<protein>
    <submittedName>
        <fullName evidence="1">Uncharacterized protein</fullName>
    </submittedName>
</protein>
<evidence type="ECO:0000313" key="1">
    <source>
        <dbReference type="EMBL" id="ABM36887.1"/>
    </source>
</evidence>
<reference evidence="2" key="1">
    <citation type="journal article" date="2009" name="Environ. Microbiol.">
        <title>The genome of Polaromonas naphthalenivorans strain CJ2, isolated from coal tar-contaminated sediment, reveals physiological and metabolic versatility and evolution through extensive horizontal gene transfer.</title>
        <authorList>
            <person name="Yagi J.M."/>
            <person name="Sims D."/>
            <person name="Brettin T."/>
            <person name="Bruce D."/>
            <person name="Madsen E.L."/>
        </authorList>
    </citation>
    <scope>NUCLEOTIDE SEQUENCE [LARGE SCALE GENOMIC DNA]</scope>
    <source>
        <strain evidence="2">CJ2</strain>
    </source>
</reference>
<organism evidence="1 2">
    <name type="scientific">Polaromonas naphthalenivorans (strain CJ2)</name>
    <dbReference type="NCBI Taxonomy" id="365044"/>
    <lineage>
        <taxon>Bacteria</taxon>
        <taxon>Pseudomonadati</taxon>
        <taxon>Pseudomonadota</taxon>
        <taxon>Betaproteobacteria</taxon>
        <taxon>Burkholderiales</taxon>
        <taxon>Comamonadaceae</taxon>
        <taxon>Polaromonas</taxon>
    </lineage>
</organism>
<dbReference type="HOGENOM" id="CLU_2410719_0_0_4"/>
<dbReference type="EMBL" id="CP000529">
    <property type="protein sequence ID" value="ABM36887.1"/>
    <property type="molecule type" value="Genomic_DNA"/>
</dbReference>
<gene>
    <name evidence="1" type="ordered locus">Pnap_1573</name>
</gene>
<keyword evidence="2" id="KW-1185">Reference proteome</keyword>
<dbReference type="Proteomes" id="UP000000644">
    <property type="component" value="Chromosome"/>
</dbReference>
<dbReference type="KEGG" id="pna:Pnap_1573"/>
<proteinExistence type="predicted"/>
<dbReference type="AlphaFoldDB" id="A1VMK9"/>
<sequence>MVFPSGQRFHALWRTDFGLKLAFSGAKYASDVIRVCMSSYEIRSKEVVKNNKCSWIPHSRLSPCCLCSITDNSLKKLSAMSHVTHPTNPSTH</sequence>
<accession>A1VMK9</accession>
<dbReference type="STRING" id="365044.Pnap_1573"/>